<reference evidence="5 6" key="1">
    <citation type="journal article" date="2019" name="Genome Biol. Evol.">
        <title>Whole-Genome Sequencing of the Giant Devil Catfish, Bagarius yarrelli.</title>
        <authorList>
            <person name="Jiang W."/>
            <person name="Lv Y."/>
            <person name="Cheng L."/>
            <person name="Yang K."/>
            <person name="Chao B."/>
            <person name="Wang X."/>
            <person name="Li Y."/>
            <person name="Pan X."/>
            <person name="You X."/>
            <person name="Zhang Y."/>
            <person name="Yang J."/>
            <person name="Li J."/>
            <person name="Zhang X."/>
            <person name="Liu S."/>
            <person name="Sun C."/>
            <person name="Yang J."/>
            <person name="Shi Q."/>
        </authorList>
    </citation>
    <scope>NUCLEOTIDE SEQUENCE [LARGE SCALE GENOMIC DNA]</scope>
    <source>
        <strain evidence="5">JWS20170419001</strain>
        <tissue evidence="5">Muscle</tissue>
    </source>
</reference>
<feature type="domain" description="Sushi" evidence="4">
    <location>
        <begin position="5"/>
        <end position="67"/>
    </location>
</feature>
<dbReference type="InterPro" id="IPR042866">
    <property type="entry name" value="SUSD6"/>
</dbReference>
<dbReference type="CDD" id="cd00033">
    <property type="entry name" value="CCP"/>
    <property type="match status" value="1"/>
</dbReference>
<dbReference type="InterPro" id="IPR000436">
    <property type="entry name" value="Sushi_SCR_CCP_dom"/>
</dbReference>
<evidence type="ECO:0000256" key="3">
    <source>
        <dbReference type="SAM" id="MobiDB-lite"/>
    </source>
</evidence>
<dbReference type="EMBL" id="VCAZ01000056">
    <property type="protein sequence ID" value="TSN39311.1"/>
    <property type="molecule type" value="Genomic_DNA"/>
</dbReference>
<dbReference type="Proteomes" id="UP000319801">
    <property type="component" value="Unassembled WGS sequence"/>
</dbReference>
<dbReference type="OrthoDB" id="9050236at2759"/>
<dbReference type="Pfam" id="PF00084">
    <property type="entry name" value="Sushi"/>
    <property type="match status" value="1"/>
</dbReference>
<dbReference type="GO" id="GO:0006974">
    <property type="term" value="P:DNA damage response"/>
    <property type="evidence" value="ECO:0007669"/>
    <property type="project" value="TreeGrafter"/>
</dbReference>
<keyword evidence="2" id="KW-0768">Sushi</keyword>
<dbReference type="InterPro" id="IPR035976">
    <property type="entry name" value="Sushi/SCR/CCP_sf"/>
</dbReference>
<comment type="caution">
    <text evidence="5">The sequence shown here is derived from an EMBL/GenBank/DDBJ whole genome shotgun (WGS) entry which is preliminary data.</text>
</comment>
<feature type="compositionally biased region" description="Pro residues" evidence="3">
    <location>
        <begin position="189"/>
        <end position="202"/>
    </location>
</feature>
<proteinExistence type="predicted"/>
<keyword evidence="1 2" id="KW-1015">Disulfide bond</keyword>
<accession>A0A556U6W8</accession>
<feature type="disulfide bond" evidence="2">
    <location>
        <begin position="38"/>
        <end position="65"/>
    </location>
</feature>
<evidence type="ECO:0000256" key="2">
    <source>
        <dbReference type="PROSITE-ProRule" id="PRU00302"/>
    </source>
</evidence>
<feature type="compositionally biased region" description="Polar residues" evidence="3">
    <location>
        <begin position="179"/>
        <end position="188"/>
    </location>
</feature>
<evidence type="ECO:0000313" key="6">
    <source>
        <dbReference type="Proteomes" id="UP000319801"/>
    </source>
</evidence>
<feature type="region of interest" description="Disordered" evidence="3">
    <location>
        <begin position="170"/>
        <end position="223"/>
    </location>
</feature>
<keyword evidence="6" id="KW-1185">Reference proteome</keyword>
<evidence type="ECO:0000313" key="5">
    <source>
        <dbReference type="EMBL" id="TSN39311.1"/>
    </source>
</evidence>
<organism evidence="5 6">
    <name type="scientific">Bagarius yarrelli</name>
    <name type="common">Goonch</name>
    <name type="synonym">Bagrus yarrelli</name>
    <dbReference type="NCBI Taxonomy" id="175774"/>
    <lineage>
        <taxon>Eukaryota</taxon>
        <taxon>Metazoa</taxon>
        <taxon>Chordata</taxon>
        <taxon>Craniata</taxon>
        <taxon>Vertebrata</taxon>
        <taxon>Euteleostomi</taxon>
        <taxon>Actinopterygii</taxon>
        <taxon>Neopterygii</taxon>
        <taxon>Teleostei</taxon>
        <taxon>Ostariophysi</taxon>
        <taxon>Siluriformes</taxon>
        <taxon>Sisoridae</taxon>
        <taxon>Sisorinae</taxon>
        <taxon>Bagarius</taxon>
    </lineage>
</organism>
<dbReference type="Gene3D" id="2.10.70.10">
    <property type="entry name" value="Complement Module, domain 1"/>
    <property type="match status" value="1"/>
</dbReference>
<name>A0A556U6W8_BAGYA</name>
<dbReference type="SUPFAM" id="SSF57535">
    <property type="entry name" value="Complement control module/SCR domain"/>
    <property type="match status" value="1"/>
</dbReference>
<dbReference type="PANTHER" id="PTHR46839:SF3">
    <property type="entry name" value="SUSHI DOMAIN-CONTAINING PROTEIN 6"/>
    <property type="match status" value="1"/>
</dbReference>
<dbReference type="PROSITE" id="PS50923">
    <property type="entry name" value="SUSHI"/>
    <property type="match status" value="1"/>
</dbReference>
<gene>
    <name evidence="5" type="ORF">Baya_9166</name>
</gene>
<sequence>MAKGQNCSHPIIPEHGGFYCKPSPCRGFPPRSRIYYFCESGYILPNRIHHSNCHRGRWDPSIPKCIPNTAGHVKYEDRVASSVPSVATTAVGVSIFLLTTTACMVIKSRLYRCHCHSRRSSDQLDLMVDGLPVSLPTYEEAVYGSWGQRIPPLHGPTQLLLASSENSPISSLIQSGSSDCTNISNPSTEEPPPYEGTQPPPVDGGHEGEARASHIALSVGKDN</sequence>
<comment type="caution">
    <text evidence="2">Lacks conserved residue(s) required for the propagation of feature annotation.</text>
</comment>
<evidence type="ECO:0000259" key="4">
    <source>
        <dbReference type="PROSITE" id="PS50923"/>
    </source>
</evidence>
<evidence type="ECO:0000256" key="1">
    <source>
        <dbReference type="ARBA" id="ARBA00023157"/>
    </source>
</evidence>
<dbReference type="SMART" id="SM00032">
    <property type="entry name" value="CCP"/>
    <property type="match status" value="1"/>
</dbReference>
<protein>
    <submittedName>
        <fullName evidence="5">Sushi domain-containing protein 6</fullName>
    </submittedName>
</protein>
<dbReference type="AlphaFoldDB" id="A0A556U6W8"/>
<dbReference type="PANTHER" id="PTHR46839">
    <property type="entry name" value="SUSHI DOMAIN-CONTAINING PROTEIN 6"/>
    <property type="match status" value="1"/>
</dbReference>